<evidence type="ECO:0000313" key="6">
    <source>
        <dbReference type="Proteomes" id="UP000585474"/>
    </source>
</evidence>
<accession>A0A7J0F3I5</accession>
<dbReference type="PANTHER" id="PTHR47071:SF9">
    <property type="entry name" value="TRM32-LIKE PROTEIN (DUF3741)"/>
    <property type="match status" value="1"/>
</dbReference>
<keyword evidence="1" id="KW-0175">Coiled coil</keyword>
<feature type="coiled-coil region" evidence="1">
    <location>
        <begin position="368"/>
        <end position="395"/>
    </location>
</feature>
<feature type="compositionally biased region" description="Basic and acidic residues" evidence="2">
    <location>
        <begin position="566"/>
        <end position="586"/>
    </location>
</feature>
<feature type="region of interest" description="Disordered" evidence="2">
    <location>
        <begin position="156"/>
        <end position="230"/>
    </location>
</feature>
<feature type="compositionally biased region" description="Polar residues" evidence="2">
    <location>
        <begin position="630"/>
        <end position="649"/>
    </location>
</feature>
<evidence type="ECO:0000313" key="5">
    <source>
        <dbReference type="EMBL" id="GFY93251.1"/>
    </source>
</evidence>
<dbReference type="OrthoDB" id="758104at2759"/>
<dbReference type="AlphaFoldDB" id="A0A7J0F3I5"/>
<keyword evidence="6" id="KW-1185">Reference proteome</keyword>
<feature type="compositionally biased region" description="Polar residues" evidence="2">
    <location>
        <begin position="167"/>
        <end position="176"/>
    </location>
</feature>
<feature type="domain" description="DUF3741" evidence="3">
    <location>
        <begin position="251"/>
        <end position="281"/>
    </location>
</feature>
<feature type="region of interest" description="Disordered" evidence="2">
    <location>
        <begin position="309"/>
        <end position="342"/>
    </location>
</feature>
<evidence type="ECO:0000256" key="1">
    <source>
        <dbReference type="SAM" id="Coils"/>
    </source>
</evidence>
<comment type="caution">
    <text evidence="5">The sequence shown here is derived from an EMBL/GenBank/DDBJ whole genome shotgun (WGS) entry which is preliminary data.</text>
</comment>
<dbReference type="Pfam" id="PF14309">
    <property type="entry name" value="DUF4378"/>
    <property type="match status" value="1"/>
</dbReference>
<evidence type="ECO:0000259" key="4">
    <source>
        <dbReference type="Pfam" id="PF14309"/>
    </source>
</evidence>
<dbReference type="InterPro" id="IPR025486">
    <property type="entry name" value="DUF4378"/>
</dbReference>
<name>A0A7J0F3I5_9ERIC</name>
<proteinExistence type="predicted"/>
<feature type="region of interest" description="Disordered" evidence="2">
    <location>
        <begin position="554"/>
        <end position="657"/>
    </location>
</feature>
<protein>
    <recommendedName>
        <fullName evidence="7">Phosphatidylinositol N-acetyglucosaminlytransferase subunit P-like protein</fullName>
    </recommendedName>
</protein>
<evidence type="ECO:0000259" key="3">
    <source>
        <dbReference type="Pfam" id="PF12552"/>
    </source>
</evidence>
<dbReference type="PANTHER" id="PTHR47071">
    <property type="entry name" value="PROTEIN TRM32"/>
    <property type="match status" value="1"/>
</dbReference>
<feature type="compositionally biased region" description="Polar residues" evidence="2">
    <location>
        <begin position="208"/>
        <end position="217"/>
    </location>
</feature>
<evidence type="ECO:0008006" key="7">
    <source>
        <dbReference type="Google" id="ProtNLM"/>
    </source>
</evidence>
<dbReference type="InterPro" id="IPR044257">
    <property type="entry name" value="TRM32-like"/>
</dbReference>
<evidence type="ECO:0000256" key="2">
    <source>
        <dbReference type="SAM" id="MobiDB-lite"/>
    </source>
</evidence>
<feature type="domain" description="DUF4378" evidence="4">
    <location>
        <begin position="678"/>
        <end position="838"/>
    </location>
</feature>
<dbReference type="Proteomes" id="UP000585474">
    <property type="component" value="Unassembled WGS sequence"/>
</dbReference>
<dbReference type="InterPro" id="IPR022212">
    <property type="entry name" value="DUF3741"/>
</dbReference>
<gene>
    <name evidence="5" type="ORF">Acr_08g0016470</name>
</gene>
<organism evidence="5 6">
    <name type="scientific">Actinidia rufa</name>
    <dbReference type="NCBI Taxonomy" id="165716"/>
    <lineage>
        <taxon>Eukaryota</taxon>
        <taxon>Viridiplantae</taxon>
        <taxon>Streptophyta</taxon>
        <taxon>Embryophyta</taxon>
        <taxon>Tracheophyta</taxon>
        <taxon>Spermatophyta</taxon>
        <taxon>Magnoliopsida</taxon>
        <taxon>eudicotyledons</taxon>
        <taxon>Gunneridae</taxon>
        <taxon>Pentapetalae</taxon>
        <taxon>asterids</taxon>
        <taxon>Ericales</taxon>
        <taxon>Actinidiaceae</taxon>
        <taxon>Actinidia</taxon>
    </lineage>
</organism>
<sequence>MGKNLQHQNTGTSIENNHPGCMWGMLHALHHHRWHHVRKKMLPHKRHRGVRHSTEIVKDFLQPKPRKSTVEMSKWFRLFYIVFEFMVISHKLEVLCPWGRKSTNNINTTSAGEMQELANTEPYTPRIGEKTADPIPVTKSSMKRWIKAMIVEEVSKRRGRHRRSSSYPTRMQLTRTDSIHHLEASELNTLDEAASNKNSSRIDHQETESSSATSTLDLQKADEEEPITSDEKFELCDKLNKAKQDLESEEGVSLHELKRFLEALDIFSMNMELFLKVLQDPIPASVHSFHGRRALDSKMGFSKSMTFPLHGSSDKRGSKLKHKLETESCAEGEEKTEDGSQVQKFDELEFTEKPLGNSSTGVKNRVENKVVTKRFKNLKQKIKQVIRESRKERHRITMDAVLHKIPYGRKFSKDVREEVVGLWKETAMDNCSNSSPRCMRRMSSFGESLDRYRWLYESTFNADAKHHIPDRLKLRTEQTHSPSRSGSKTLGRILSLPDLRSYHYLQFEDSPDASYSSTPIRTDVNTNMVSGSQQNSVEIDELNVVAKDEVGSKSIATEEAESELGFTRDDSKSLKIAETDEQRENEIQATLSPDGNLKGPSPVVLESSQEDKRCPTKSSMSEDEAVSLDSLANQQDEASTDSTSLAETRSSPDRKETSIEQLNNEFLRVLVETKDVAEFNYVKYILELSGFTRNELLGTWHSPDQPVDPSLYEEMESCLVPDSPYPNNEEARNCYHLLLFDLINEVLLEIYERSFIYWPKALTTTSHIRPVPVAHHVLEEVWTNIGRYLSWRPEADQSLDNNVTRDLAKNDGWMNLQFEAECVGLELEDMIFDDLLDEFLWT</sequence>
<dbReference type="Pfam" id="PF12552">
    <property type="entry name" value="DUF3741"/>
    <property type="match status" value="1"/>
</dbReference>
<reference evidence="5 6" key="1">
    <citation type="submission" date="2019-07" db="EMBL/GenBank/DDBJ databases">
        <title>De Novo Assembly of kiwifruit Actinidia rufa.</title>
        <authorList>
            <person name="Sugita-Konishi S."/>
            <person name="Sato K."/>
            <person name="Mori E."/>
            <person name="Abe Y."/>
            <person name="Kisaki G."/>
            <person name="Hamano K."/>
            <person name="Suezawa K."/>
            <person name="Otani M."/>
            <person name="Fukuda T."/>
            <person name="Manabe T."/>
            <person name="Gomi K."/>
            <person name="Tabuchi M."/>
            <person name="Akimitsu K."/>
            <person name="Kataoka I."/>
        </authorList>
    </citation>
    <scope>NUCLEOTIDE SEQUENCE [LARGE SCALE GENOMIC DNA]</scope>
    <source>
        <strain evidence="6">cv. Fuchu</strain>
    </source>
</reference>
<dbReference type="EMBL" id="BJWL01000008">
    <property type="protein sequence ID" value="GFY93251.1"/>
    <property type="molecule type" value="Genomic_DNA"/>
</dbReference>